<protein>
    <submittedName>
        <fullName evidence="2">Phosphoribosyltransferase</fullName>
    </submittedName>
</protein>
<dbReference type="InterPro" id="IPR029057">
    <property type="entry name" value="PRTase-like"/>
</dbReference>
<dbReference type="CDD" id="cd06223">
    <property type="entry name" value="PRTases_typeI"/>
    <property type="match status" value="1"/>
</dbReference>
<keyword evidence="3" id="KW-1185">Reference proteome</keyword>
<evidence type="ECO:0000259" key="1">
    <source>
        <dbReference type="Pfam" id="PF00156"/>
    </source>
</evidence>
<keyword evidence="2" id="KW-0328">Glycosyltransferase</keyword>
<evidence type="ECO:0000313" key="2">
    <source>
        <dbReference type="EMBL" id="MCW3784709.1"/>
    </source>
</evidence>
<accession>A0ABT3JAK1</accession>
<dbReference type="RefSeq" id="WP_264773850.1">
    <property type="nucleotide sequence ID" value="NZ_JAPDOG010000059.1"/>
</dbReference>
<dbReference type="Pfam" id="PF00156">
    <property type="entry name" value="Pribosyltran"/>
    <property type="match status" value="1"/>
</dbReference>
<dbReference type="SUPFAM" id="SSF53271">
    <property type="entry name" value="PRTase-like"/>
    <property type="match status" value="1"/>
</dbReference>
<organism evidence="2 3">
    <name type="scientific">Defluviimonas salinarum</name>
    <dbReference type="NCBI Taxonomy" id="2992147"/>
    <lineage>
        <taxon>Bacteria</taxon>
        <taxon>Pseudomonadati</taxon>
        <taxon>Pseudomonadota</taxon>
        <taxon>Alphaproteobacteria</taxon>
        <taxon>Rhodobacterales</taxon>
        <taxon>Paracoccaceae</taxon>
        <taxon>Albidovulum</taxon>
    </lineage>
</organism>
<proteinExistence type="predicted"/>
<dbReference type="EMBL" id="JAPDOG010000059">
    <property type="protein sequence ID" value="MCW3784709.1"/>
    <property type="molecule type" value="Genomic_DNA"/>
</dbReference>
<reference evidence="2 3" key="1">
    <citation type="submission" date="2022-10" db="EMBL/GenBank/DDBJ databases">
        <title>Defluviimonas sp. CAU 1641 isolated from mud.</title>
        <authorList>
            <person name="Kim W."/>
        </authorList>
    </citation>
    <scope>NUCLEOTIDE SEQUENCE [LARGE SCALE GENOMIC DNA]</scope>
    <source>
        <strain evidence="2 3">CAU 1641</strain>
    </source>
</reference>
<dbReference type="Gene3D" id="3.40.50.2020">
    <property type="match status" value="1"/>
</dbReference>
<dbReference type="GO" id="GO:0016757">
    <property type="term" value="F:glycosyltransferase activity"/>
    <property type="evidence" value="ECO:0007669"/>
    <property type="project" value="UniProtKB-KW"/>
</dbReference>
<dbReference type="Proteomes" id="UP001207582">
    <property type="component" value="Unassembled WGS sequence"/>
</dbReference>
<gene>
    <name evidence="2" type="ORF">OM960_24655</name>
</gene>
<evidence type="ECO:0000313" key="3">
    <source>
        <dbReference type="Proteomes" id="UP001207582"/>
    </source>
</evidence>
<keyword evidence="2" id="KW-0808">Transferase</keyword>
<feature type="domain" description="Phosphoribosyltransferase" evidence="1">
    <location>
        <begin position="122"/>
        <end position="168"/>
    </location>
</feature>
<dbReference type="InterPro" id="IPR000836">
    <property type="entry name" value="PRTase_dom"/>
</dbReference>
<comment type="caution">
    <text evidence="2">The sequence shown here is derived from an EMBL/GenBank/DDBJ whole genome shotgun (WGS) entry which is preliminary data.</text>
</comment>
<sequence length="179" mass="20090">MKGMNGYRIVPMYRRMFFRRAKEIIETISEDLVADFVMPVPSSYGFCNEFSLLLSEWLGIQHIVPDFLGKRTIGGILENGIVEPQAIENKRTRTLYASQLAAWRKMDADQHIAMKELDPKIRPLFQPLEVMSDVSHIAGANILIVDDLMSTGTSIRSASEALRARGVRADKGVCFLSGL</sequence>
<name>A0ABT3JAK1_9RHOB</name>